<evidence type="ECO:0000256" key="4">
    <source>
        <dbReference type="ARBA" id="ARBA00022989"/>
    </source>
</evidence>
<feature type="transmembrane region" description="Helical" evidence="7">
    <location>
        <begin position="90"/>
        <end position="110"/>
    </location>
</feature>
<feature type="transmembrane region" description="Helical" evidence="7">
    <location>
        <begin position="159"/>
        <end position="178"/>
    </location>
</feature>
<feature type="domain" description="Cation efflux protein cytoplasmic" evidence="9">
    <location>
        <begin position="293"/>
        <end position="363"/>
    </location>
</feature>
<feature type="transmembrane region" description="Helical" evidence="7">
    <location>
        <begin position="235"/>
        <end position="255"/>
    </location>
</feature>
<dbReference type="AlphaFoldDB" id="A0AAD5XA68"/>
<feature type="transmembrane region" description="Helical" evidence="7">
    <location>
        <begin position="193"/>
        <end position="214"/>
    </location>
</feature>
<dbReference type="PANTHER" id="PTHR43840">
    <property type="entry name" value="MITOCHONDRIAL METAL TRANSPORTER 1-RELATED"/>
    <property type="match status" value="1"/>
</dbReference>
<dbReference type="GO" id="GO:0008324">
    <property type="term" value="F:monoatomic cation transmembrane transporter activity"/>
    <property type="evidence" value="ECO:0007669"/>
    <property type="project" value="InterPro"/>
</dbReference>
<feature type="transmembrane region" description="Helical" evidence="7">
    <location>
        <begin position="261"/>
        <end position="279"/>
    </location>
</feature>
<accession>A0AAD5XA68</accession>
<dbReference type="EMBL" id="JADGJH010001586">
    <property type="protein sequence ID" value="KAJ3111917.1"/>
    <property type="molecule type" value="Genomic_DNA"/>
</dbReference>
<dbReference type="FunFam" id="3.30.70.1350:FF:000001">
    <property type="entry name" value="Metal tolerance protein 11"/>
    <property type="match status" value="1"/>
</dbReference>
<evidence type="ECO:0000313" key="10">
    <source>
        <dbReference type="EMBL" id="KAJ3111917.1"/>
    </source>
</evidence>
<dbReference type="PANTHER" id="PTHR43840:SF13">
    <property type="entry name" value="CATION EFFLUX PROTEIN CYTOPLASMIC DOMAIN-CONTAINING PROTEIN"/>
    <property type="match status" value="1"/>
</dbReference>
<gene>
    <name evidence="10" type="ORF">HK100_002508</name>
</gene>
<evidence type="ECO:0000256" key="2">
    <source>
        <dbReference type="ARBA" id="ARBA00022448"/>
    </source>
</evidence>
<dbReference type="Pfam" id="PF16916">
    <property type="entry name" value="ZT_dimer"/>
    <property type="match status" value="1"/>
</dbReference>
<organism evidence="10 11">
    <name type="scientific">Physocladia obscura</name>
    <dbReference type="NCBI Taxonomy" id="109957"/>
    <lineage>
        <taxon>Eukaryota</taxon>
        <taxon>Fungi</taxon>
        <taxon>Fungi incertae sedis</taxon>
        <taxon>Chytridiomycota</taxon>
        <taxon>Chytridiomycota incertae sedis</taxon>
        <taxon>Chytridiomycetes</taxon>
        <taxon>Chytridiales</taxon>
        <taxon>Chytriomycetaceae</taxon>
        <taxon>Physocladia</taxon>
    </lineage>
</organism>
<evidence type="ECO:0000256" key="6">
    <source>
        <dbReference type="ARBA" id="ARBA00023136"/>
    </source>
</evidence>
<keyword evidence="5" id="KW-0406">Ion transport</keyword>
<sequence length="375" mass="40964">MTTATAGARQSINGSSATAFVFGTSPDILVAAVKTDEEITAIKKSFSSKRKGRAVAKYYENQKTLIDGLLKPIEVVNEEEEDAKLLKVKIAIYGSLLANLLLFCLQLFAAVTSSSLSLFATMVDSFMDLVSNLVLVFANYTSAKRNLQKYPAGKQRFETAGIVVFACVMGALSVQLITEGARALGAGSHSTDLTALNLSCIGIAVAVKIGLYLYCVALRKYPSADILSQDHRNDIVLNLTGIIFSIIGQKVQWWVDPAGGILIALWILFNWGSTAIENIQKFIGETASPLFLNRITYLAMTHHNEILEVDTVRAYSSGAGYFVEVDVVMDPSTPLQKAHDVGESLQTKIEKMESVERAFVHIDYESQHTPEHNKN</sequence>
<proteinExistence type="predicted"/>
<dbReference type="InterPro" id="IPR002524">
    <property type="entry name" value="Cation_efflux"/>
</dbReference>
<dbReference type="InterPro" id="IPR027470">
    <property type="entry name" value="Cation_efflux_CTD"/>
</dbReference>
<keyword evidence="4 7" id="KW-1133">Transmembrane helix</keyword>
<keyword evidence="3 7" id="KW-0812">Transmembrane</keyword>
<dbReference type="Gene3D" id="3.30.70.1350">
    <property type="entry name" value="Cation efflux protein, cytoplasmic domain"/>
    <property type="match status" value="1"/>
</dbReference>
<evidence type="ECO:0000259" key="9">
    <source>
        <dbReference type="Pfam" id="PF16916"/>
    </source>
</evidence>
<dbReference type="Pfam" id="PF01545">
    <property type="entry name" value="Cation_efflux"/>
    <property type="match status" value="1"/>
</dbReference>
<reference evidence="10" key="1">
    <citation type="submission" date="2020-05" db="EMBL/GenBank/DDBJ databases">
        <title>Phylogenomic resolution of chytrid fungi.</title>
        <authorList>
            <person name="Stajich J.E."/>
            <person name="Amses K."/>
            <person name="Simmons R."/>
            <person name="Seto K."/>
            <person name="Myers J."/>
            <person name="Bonds A."/>
            <person name="Quandt C.A."/>
            <person name="Barry K."/>
            <person name="Liu P."/>
            <person name="Grigoriev I."/>
            <person name="Longcore J.E."/>
            <person name="James T.Y."/>
        </authorList>
    </citation>
    <scope>NUCLEOTIDE SEQUENCE</scope>
    <source>
        <strain evidence="10">JEL0513</strain>
    </source>
</reference>
<dbReference type="InterPro" id="IPR058533">
    <property type="entry name" value="Cation_efflux_TM"/>
</dbReference>
<evidence type="ECO:0000256" key="3">
    <source>
        <dbReference type="ARBA" id="ARBA00022692"/>
    </source>
</evidence>
<dbReference type="Proteomes" id="UP001211907">
    <property type="component" value="Unassembled WGS sequence"/>
</dbReference>
<evidence type="ECO:0000313" key="11">
    <source>
        <dbReference type="Proteomes" id="UP001211907"/>
    </source>
</evidence>
<evidence type="ECO:0000256" key="1">
    <source>
        <dbReference type="ARBA" id="ARBA00004127"/>
    </source>
</evidence>
<comment type="subcellular location">
    <subcellularLocation>
        <location evidence="1">Endomembrane system</location>
        <topology evidence="1">Multi-pass membrane protein</topology>
    </subcellularLocation>
</comment>
<dbReference type="FunFam" id="1.20.1510.10:FF:000005">
    <property type="entry name" value="Putative Cation diffusion facilitator 1"/>
    <property type="match status" value="1"/>
</dbReference>
<dbReference type="InterPro" id="IPR027469">
    <property type="entry name" value="Cation_efflux_TMD_sf"/>
</dbReference>
<dbReference type="GO" id="GO:0030003">
    <property type="term" value="P:intracellular monoatomic cation homeostasis"/>
    <property type="evidence" value="ECO:0007669"/>
    <property type="project" value="UniProtKB-ARBA"/>
</dbReference>
<evidence type="ECO:0000259" key="8">
    <source>
        <dbReference type="Pfam" id="PF01545"/>
    </source>
</evidence>
<dbReference type="GO" id="GO:0016020">
    <property type="term" value="C:membrane"/>
    <property type="evidence" value="ECO:0007669"/>
    <property type="project" value="InterPro"/>
</dbReference>
<evidence type="ECO:0000256" key="5">
    <source>
        <dbReference type="ARBA" id="ARBA00023065"/>
    </source>
</evidence>
<name>A0AAD5XA68_9FUNG</name>
<dbReference type="InterPro" id="IPR036837">
    <property type="entry name" value="Cation_efflux_CTD_sf"/>
</dbReference>
<feature type="domain" description="Cation efflux protein transmembrane" evidence="8">
    <location>
        <begin position="95"/>
        <end position="280"/>
    </location>
</feature>
<evidence type="ECO:0008006" key="12">
    <source>
        <dbReference type="Google" id="ProtNLM"/>
    </source>
</evidence>
<dbReference type="InterPro" id="IPR050291">
    <property type="entry name" value="CDF_Transporter"/>
</dbReference>
<dbReference type="SUPFAM" id="SSF161111">
    <property type="entry name" value="Cation efflux protein transmembrane domain-like"/>
    <property type="match status" value="1"/>
</dbReference>
<dbReference type="NCBIfam" id="TIGR01297">
    <property type="entry name" value="CDF"/>
    <property type="match status" value="1"/>
</dbReference>
<keyword evidence="11" id="KW-1185">Reference proteome</keyword>
<comment type="caution">
    <text evidence="10">The sequence shown here is derived from an EMBL/GenBank/DDBJ whole genome shotgun (WGS) entry which is preliminary data.</text>
</comment>
<evidence type="ECO:0000256" key="7">
    <source>
        <dbReference type="SAM" id="Phobius"/>
    </source>
</evidence>
<protein>
    <recommendedName>
        <fullName evidence="12">Cation efflux protein cytoplasmic domain-containing protein</fullName>
    </recommendedName>
</protein>
<dbReference type="GO" id="GO:0012505">
    <property type="term" value="C:endomembrane system"/>
    <property type="evidence" value="ECO:0007669"/>
    <property type="project" value="UniProtKB-SubCell"/>
</dbReference>
<feature type="transmembrane region" description="Helical" evidence="7">
    <location>
        <begin position="116"/>
        <end position="138"/>
    </location>
</feature>
<keyword evidence="2" id="KW-0813">Transport</keyword>
<dbReference type="SUPFAM" id="SSF160240">
    <property type="entry name" value="Cation efflux protein cytoplasmic domain-like"/>
    <property type="match status" value="1"/>
</dbReference>
<dbReference type="GO" id="GO:0098771">
    <property type="term" value="P:inorganic ion homeostasis"/>
    <property type="evidence" value="ECO:0007669"/>
    <property type="project" value="UniProtKB-ARBA"/>
</dbReference>
<keyword evidence="6 7" id="KW-0472">Membrane</keyword>
<dbReference type="Gene3D" id="1.20.1510.10">
    <property type="entry name" value="Cation efflux protein transmembrane domain"/>
    <property type="match status" value="1"/>
</dbReference>